<accession>A0A6P1ZH62</accession>
<proteinExistence type="predicted"/>
<dbReference type="PROSITE" id="PS50930">
    <property type="entry name" value="HTH_LYTTR"/>
    <property type="match status" value="1"/>
</dbReference>
<protein>
    <submittedName>
        <fullName evidence="4">DNA-binding response regulator</fullName>
    </submittedName>
</protein>
<dbReference type="GO" id="GO:0000156">
    <property type="term" value="F:phosphorelay response regulator activity"/>
    <property type="evidence" value="ECO:0007669"/>
    <property type="project" value="InterPro"/>
</dbReference>
<dbReference type="SMART" id="SM00850">
    <property type="entry name" value="LytTR"/>
    <property type="match status" value="1"/>
</dbReference>
<dbReference type="SUPFAM" id="SSF52172">
    <property type="entry name" value="CheY-like"/>
    <property type="match status" value="1"/>
</dbReference>
<keyword evidence="4" id="KW-0238">DNA-binding</keyword>
<dbReference type="Pfam" id="PF04397">
    <property type="entry name" value="LytTR"/>
    <property type="match status" value="1"/>
</dbReference>
<feature type="domain" description="HTH LytTR-type" evidence="3">
    <location>
        <begin position="154"/>
        <end position="266"/>
    </location>
</feature>
<sequence length="267" mass="30206">MTIRTLIVDDETPARDELAYLLADHPDVQTRQAATADEALSILETDGADLVFQDIQMPGMGGFQILERALELDHPPLFVFVTAYDQYAVQAFEAEALDYLLKPVSEERLAACLDRARQRLAAMHPDRREESSTLRRLLRELRGTAQPCGERNRIPLIREGRIRLTPAEDVLLFEVDGKRVLARLADGPSDERLPFHNVSTMAALEERLECERFFRIGRSAMVNLERIAEVAPYHSGKYIIVLDDPARTQVTVGRSRVSELKQRLGLD</sequence>
<evidence type="ECO:0000259" key="3">
    <source>
        <dbReference type="PROSITE" id="PS50930"/>
    </source>
</evidence>
<dbReference type="InterPro" id="IPR011006">
    <property type="entry name" value="CheY-like_superfamily"/>
</dbReference>
<evidence type="ECO:0000259" key="2">
    <source>
        <dbReference type="PROSITE" id="PS50110"/>
    </source>
</evidence>
<gene>
    <name evidence="4" type="ORF">DQK91_07905</name>
</gene>
<dbReference type="EMBL" id="QMIF01000004">
    <property type="protein sequence ID" value="TVM34490.1"/>
    <property type="molecule type" value="Genomic_DNA"/>
</dbReference>
<dbReference type="AlphaFoldDB" id="A0A6P1ZH62"/>
<dbReference type="Pfam" id="PF00072">
    <property type="entry name" value="Response_reg"/>
    <property type="match status" value="1"/>
</dbReference>
<reference evidence="4 5" key="1">
    <citation type="submission" date="2018-06" db="EMBL/GenBank/DDBJ databases">
        <title>Complete genome of Desulfovibrio marinus P48SEP.</title>
        <authorList>
            <person name="Crispim J.S."/>
            <person name="Vidigal P.M.P."/>
            <person name="Silva L.C.F."/>
            <person name="Araujo L.C."/>
            <person name="Laguardia C.N."/>
            <person name="Dias R.S."/>
            <person name="Sousa M.P."/>
            <person name="Paula S.O."/>
            <person name="Silva C."/>
        </authorList>
    </citation>
    <scope>NUCLEOTIDE SEQUENCE [LARGE SCALE GENOMIC DNA]</scope>
    <source>
        <strain evidence="4 5">P48SEP</strain>
    </source>
</reference>
<dbReference type="OrthoDB" id="1490554at2"/>
<dbReference type="PROSITE" id="PS50110">
    <property type="entry name" value="RESPONSE_REGULATORY"/>
    <property type="match status" value="1"/>
</dbReference>
<dbReference type="RefSeq" id="WP_144234883.1">
    <property type="nucleotide sequence ID" value="NZ_QMIF01000004.1"/>
</dbReference>
<comment type="caution">
    <text evidence="4">The sequence shown here is derived from an EMBL/GenBank/DDBJ whole genome shotgun (WGS) entry which is preliminary data.</text>
</comment>
<evidence type="ECO:0000313" key="4">
    <source>
        <dbReference type="EMBL" id="TVM34490.1"/>
    </source>
</evidence>
<feature type="modified residue" description="4-aspartylphosphate" evidence="1">
    <location>
        <position position="54"/>
    </location>
</feature>
<dbReference type="InterPro" id="IPR046947">
    <property type="entry name" value="LytR-like"/>
</dbReference>
<dbReference type="Proteomes" id="UP000434052">
    <property type="component" value="Unassembled WGS sequence"/>
</dbReference>
<dbReference type="GO" id="GO:0003677">
    <property type="term" value="F:DNA binding"/>
    <property type="evidence" value="ECO:0007669"/>
    <property type="project" value="UniProtKB-KW"/>
</dbReference>
<organism evidence="4 5">
    <name type="scientific">Oceanidesulfovibrio marinus</name>
    <dbReference type="NCBI Taxonomy" id="370038"/>
    <lineage>
        <taxon>Bacteria</taxon>
        <taxon>Pseudomonadati</taxon>
        <taxon>Thermodesulfobacteriota</taxon>
        <taxon>Desulfovibrionia</taxon>
        <taxon>Desulfovibrionales</taxon>
        <taxon>Desulfovibrionaceae</taxon>
        <taxon>Oceanidesulfovibrio</taxon>
    </lineage>
</organism>
<dbReference type="Gene3D" id="2.40.50.1020">
    <property type="entry name" value="LytTr DNA-binding domain"/>
    <property type="match status" value="1"/>
</dbReference>
<dbReference type="InterPro" id="IPR007492">
    <property type="entry name" value="LytTR_DNA-bd_dom"/>
</dbReference>
<keyword evidence="1" id="KW-0597">Phosphoprotein</keyword>
<feature type="domain" description="Response regulatory" evidence="2">
    <location>
        <begin position="4"/>
        <end position="117"/>
    </location>
</feature>
<evidence type="ECO:0000313" key="5">
    <source>
        <dbReference type="Proteomes" id="UP000434052"/>
    </source>
</evidence>
<dbReference type="Gene3D" id="3.40.50.2300">
    <property type="match status" value="1"/>
</dbReference>
<evidence type="ECO:0000256" key="1">
    <source>
        <dbReference type="PROSITE-ProRule" id="PRU00169"/>
    </source>
</evidence>
<dbReference type="PANTHER" id="PTHR37299:SF1">
    <property type="entry name" value="STAGE 0 SPORULATION PROTEIN A HOMOLOG"/>
    <property type="match status" value="1"/>
</dbReference>
<dbReference type="PANTHER" id="PTHR37299">
    <property type="entry name" value="TRANSCRIPTIONAL REGULATOR-RELATED"/>
    <property type="match status" value="1"/>
</dbReference>
<name>A0A6P1ZH62_9BACT</name>
<dbReference type="SMART" id="SM00448">
    <property type="entry name" value="REC"/>
    <property type="match status" value="1"/>
</dbReference>
<dbReference type="InterPro" id="IPR001789">
    <property type="entry name" value="Sig_transdc_resp-reg_receiver"/>
</dbReference>